<keyword evidence="3" id="KW-0963">Cytoplasm</keyword>
<dbReference type="InterPro" id="IPR002020">
    <property type="entry name" value="Citrate_synthase"/>
</dbReference>
<dbReference type="PANTHER" id="PTHR23118">
    <property type="entry name" value="ATP-CITRATE SYNTHASE"/>
    <property type="match status" value="1"/>
</dbReference>
<protein>
    <recommendedName>
        <fullName evidence="6">ATP-citrate synthase/succinyl-CoA ligase C-terminal domain-containing protein</fullName>
    </recommendedName>
</protein>
<keyword evidence="5" id="KW-0443">Lipid metabolism</keyword>
<evidence type="ECO:0000259" key="6">
    <source>
        <dbReference type="Pfam" id="PF00549"/>
    </source>
</evidence>
<comment type="subcellular location">
    <subcellularLocation>
        <location evidence="1">Cytoplasm</location>
    </subcellularLocation>
</comment>
<evidence type="ECO:0000313" key="7">
    <source>
        <dbReference type="EMBL" id="OGK16210.1"/>
    </source>
</evidence>
<comment type="pathway">
    <text evidence="2">Carbohydrate metabolism; tricarboxylic acid cycle.</text>
</comment>
<evidence type="ECO:0000256" key="3">
    <source>
        <dbReference type="ARBA" id="ARBA00022490"/>
    </source>
</evidence>
<gene>
    <name evidence="7" type="ORF">A2690_03150</name>
</gene>
<dbReference type="GO" id="GO:0006633">
    <property type="term" value="P:fatty acid biosynthetic process"/>
    <property type="evidence" value="ECO:0007669"/>
    <property type="project" value="TreeGrafter"/>
</dbReference>
<dbReference type="GO" id="GO:0003878">
    <property type="term" value="F:ATP citrate synthase activity"/>
    <property type="evidence" value="ECO:0007669"/>
    <property type="project" value="TreeGrafter"/>
</dbReference>
<evidence type="ECO:0000256" key="2">
    <source>
        <dbReference type="ARBA" id="ARBA00005163"/>
    </source>
</evidence>
<dbReference type="Gene3D" id="1.10.580.10">
    <property type="entry name" value="Citrate Synthase, domain 1"/>
    <property type="match status" value="1"/>
</dbReference>
<dbReference type="PANTHER" id="PTHR23118:SF42">
    <property type="entry name" value="ATP-CITRATE SYNTHASE"/>
    <property type="match status" value="1"/>
</dbReference>
<organism evidence="7 8">
    <name type="scientific">Candidatus Roizmanbacteria bacterium RIFCSPHIGHO2_01_FULL_39_12b</name>
    <dbReference type="NCBI Taxonomy" id="1802030"/>
    <lineage>
        <taxon>Bacteria</taxon>
        <taxon>Candidatus Roizmaniibacteriota</taxon>
    </lineage>
</organism>
<name>A0A1F7GBC4_9BACT</name>
<feature type="domain" description="ATP-citrate synthase/succinyl-CoA ligase C-terminal" evidence="6">
    <location>
        <begin position="173"/>
        <end position="297"/>
    </location>
</feature>
<dbReference type="InterPro" id="IPR005811">
    <property type="entry name" value="SUCC_ACL_C"/>
</dbReference>
<dbReference type="InterPro" id="IPR016142">
    <property type="entry name" value="Citrate_synth-like_lrg_a-sub"/>
</dbReference>
<dbReference type="Gene3D" id="3.40.50.720">
    <property type="entry name" value="NAD(P)-binding Rossmann-like Domain"/>
    <property type="match status" value="1"/>
</dbReference>
<dbReference type="SUPFAM" id="SSF48256">
    <property type="entry name" value="Citrate synthase"/>
    <property type="match status" value="1"/>
</dbReference>
<dbReference type="GO" id="GO:0005829">
    <property type="term" value="C:cytosol"/>
    <property type="evidence" value="ECO:0007669"/>
    <property type="project" value="TreeGrafter"/>
</dbReference>
<evidence type="ECO:0000313" key="8">
    <source>
        <dbReference type="Proteomes" id="UP000178372"/>
    </source>
</evidence>
<dbReference type="InterPro" id="IPR036969">
    <property type="entry name" value="Citrate_synthase_sf"/>
</dbReference>
<dbReference type="CDD" id="cd06100">
    <property type="entry name" value="CCL_ACL-C"/>
    <property type="match status" value="1"/>
</dbReference>
<accession>A0A1F7GBC4</accession>
<dbReference type="Pfam" id="PF00549">
    <property type="entry name" value="Ligase_CoA"/>
    <property type="match status" value="1"/>
</dbReference>
<evidence type="ECO:0000256" key="1">
    <source>
        <dbReference type="ARBA" id="ARBA00004496"/>
    </source>
</evidence>
<dbReference type="GO" id="GO:0006085">
    <property type="term" value="P:acetyl-CoA biosynthetic process"/>
    <property type="evidence" value="ECO:0007669"/>
    <property type="project" value="TreeGrafter"/>
</dbReference>
<dbReference type="InterPro" id="IPR016143">
    <property type="entry name" value="Citrate_synth-like_sm_a-sub"/>
</dbReference>
<dbReference type="Gene3D" id="3.40.50.261">
    <property type="entry name" value="Succinyl-CoA synthetase domains"/>
    <property type="match status" value="1"/>
</dbReference>
<evidence type="ECO:0000256" key="5">
    <source>
        <dbReference type="ARBA" id="ARBA00023098"/>
    </source>
</evidence>
<dbReference type="Proteomes" id="UP000178372">
    <property type="component" value="Unassembled WGS sequence"/>
</dbReference>
<dbReference type="GO" id="GO:0006099">
    <property type="term" value="P:tricarboxylic acid cycle"/>
    <property type="evidence" value="ECO:0007669"/>
    <property type="project" value="UniProtKB-UniPathway"/>
</dbReference>
<reference evidence="7 8" key="1">
    <citation type="journal article" date="2016" name="Nat. Commun.">
        <title>Thousands of microbial genomes shed light on interconnected biogeochemical processes in an aquifer system.</title>
        <authorList>
            <person name="Anantharaman K."/>
            <person name="Brown C.T."/>
            <person name="Hug L.A."/>
            <person name="Sharon I."/>
            <person name="Castelle C.J."/>
            <person name="Probst A.J."/>
            <person name="Thomas B.C."/>
            <person name="Singh A."/>
            <person name="Wilkins M.J."/>
            <person name="Karaoz U."/>
            <person name="Brodie E.L."/>
            <person name="Williams K.H."/>
            <person name="Hubbard S.S."/>
            <person name="Banfield J.F."/>
        </authorList>
    </citation>
    <scope>NUCLEOTIDE SEQUENCE [LARGE SCALE GENOMIC DNA]</scope>
</reference>
<sequence length="586" mass="64304">MDIIKKTNPAMIAISNHREIIQSILDYDFLIKRENPSIKCIITGSKNYERYYFGNKQIVIPCFQRTTQIPHDLIKQINYFVNLSSARRVVKEIYNLVGLFPNLIGGMIFAEGVTEQDALNIKQISVDKKLFIVGPASVGCILPGVVKLGPIGGVTAKQIIDAGLTTPGSFAVVSASGGMTNELINLASSYQTGISFATSVGGDRFPITEPREVFLDLERDSKTSCILYYGELGETYEYEIASLVSSHKVTKPILAYISGAISNIFENPPQFGHAKAIAETKEETAQAKRKALVEAGVICPDTYSEFVAKFAEIASSMKKVTISDATMVRYNQMNARKKSLFITSLPGPDEYSFSLEDSYAFIVGSMFLGRKLKSSELENLIDLILKTAVDNGPHVSGAVNTMITARAGRDLATSLASGVLTIGPRFGGATNEAARIWFEGVINNIDPKDTVEKFASLRQPILGIGHLKYRVDNPDPRVQSLLEVTKGFNKKLFTNYALSVEKITTGKKGNLILNFDGAIASVMLDVLSEKEKLSTGELERLIESEFFNALFIASRTVGLLARALDQKRLDEGLFRLPEEDVKEVDV</sequence>
<keyword evidence="4" id="KW-0444">Lipid biosynthesis</keyword>
<dbReference type="EMBL" id="MFZF01000019">
    <property type="protein sequence ID" value="OGK16210.1"/>
    <property type="molecule type" value="Genomic_DNA"/>
</dbReference>
<dbReference type="InterPro" id="IPR016102">
    <property type="entry name" value="Succinyl-CoA_synth-like"/>
</dbReference>
<evidence type="ECO:0000256" key="4">
    <source>
        <dbReference type="ARBA" id="ARBA00022516"/>
    </source>
</evidence>
<dbReference type="UniPathway" id="UPA00223"/>
<proteinExistence type="predicted"/>
<comment type="caution">
    <text evidence="7">The sequence shown here is derived from an EMBL/GenBank/DDBJ whole genome shotgun (WGS) entry which is preliminary data.</text>
</comment>
<dbReference type="Gene3D" id="1.10.230.10">
    <property type="entry name" value="Cytochrome P450-Terp, domain 2"/>
    <property type="match status" value="1"/>
</dbReference>
<dbReference type="AlphaFoldDB" id="A0A1F7GBC4"/>
<dbReference type="Pfam" id="PF00285">
    <property type="entry name" value="Citrate_synt"/>
    <property type="match status" value="1"/>
</dbReference>